<comment type="subcellular location">
    <subcellularLocation>
        <location evidence="1">Nucleus</location>
    </subcellularLocation>
</comment>
<dbReference type="SMART" id="SM00432">
    <property type="entry name" value="MADS"/>
    <property type="match status" value="1"/>
</dbReference>
<reference evidence="8" key="1">
    <citation type="submission" date="2025-08" db="UniProtKB">
        <authorList>
            <consortium name="RefSeq"/>
        </authorList>
    </citation>
    <scope>IDENTIFICATION</scope>
</reference>
<dbReference type="KEGG" id="nnu:104590545"/>
<dbReference type="GO" id="GO:0046983">
    <property type="term" value="F:protein dimerization activity"/>
    <property type="evidence" value="ECO:0007669"/>
    <property type="project" value="InterPro"/>
</dbReference>
<dbReference type="PANTHER" id="PTHR48019">
    <property type="entry name" value="SERUM RESPONSE FACTOR HOMOLOG"/>
    <property type="match status" value="1"/>
</dbReference>
<evidence type="ECO:0000259" key="6">
    <source>
        <dbReference type="PROSITE" id="PS50066"/>
    </source>
</evidence>
<sequence length="456" mass="51419">MAQSKLGSESIECRKARKTFTKRMQGLKKKMHELTTLCDVEGFIICFDGLEQSNEGSAIEPIIWPENREKVLDLINRYRNLESNTQSRKRKWSSLDFLEEEKKNLQDGITKQKGKTSKFPSMEENGIDGFSVEQLMEMGKMLDLQLEMVKERQEILKEKQGKELEERGQIECFNPELYPNYDIVLQGPVSQAQSLDQIECFNPELYPNYDIVLQGPVSQAQSLDQIECFNPELYPSYDTGLLGPVSQVQSLDQIECFNPELYPNYGISVLGPVSQVQSPHHDQFSHHPVMPMPMVYHPEINPSNHPGKFFFNGGQAMMNGVNSGCNIPMASQFCHYNHSGIGPGEMEINGSNNNDMDMLMLNNFDGGNSFPMVRPFYNAHHVPGFAGSMGIYSNSYFSSSLSHLESMECSCCFLNPQPLPEASMPIIPTAALEFSPEDLQTVMAESQRGLGCFDFC</sequence>
<keyword evidence="5" id="KW-0539">Nucleus</keyword>
<dbReference type="OrthoDB" id="601557at2759"/>
<dbReference type="Pfam" id="PF00319">
    <property type="entry name" value="SRF-TF"/>
    <property type="match status" value="1"/>
</dbReference>
<evidence type="ECO:0000256" key="5">
    <source>
        <dbReference type="ARBA" id="ARBA00023242"/>
    </source>
</evidence>
<dbReference type="GeneID" id="104590545"/>
<proteinExistence type="predicted"/>
<feature type="domain" description="MADS-box" evidence="6">
    <location>
        <begin position="1"/>
        <end position="47"/>
    </location>
</feature>
<accession>A0A1U7Z5H4</accession>
<gene>
    <name evidence="8" type="primary">LOC104590545</name>
</gene>
<dbReference type="SUPFAM" id="SSF55455">
    <property type="entry name" value="SRF-like"/>
    <property type="match status" value="1"/>
</dbReference>
<evidence type="ECO:0000313" key="7">
    <source>
        <dbReference type="Proteomes" id="UP000189703"/>
    </source>
</evidence>
<keyword evidence="7" id="KW-1185">Reference proteome</keyword>
<dbReference type="GO" id="GO:0000981">
    <property type="term" value="F:DNA-binding transcription factor activity, RNA polymerase II-specific"/>
    <property type="evidence" value="ECO:0000318"/>
    <property type="project" value="GO_Central"/>
</dbReference>
<protein>
    <submittedName>
        <fullName evidence="8">Uncharacterized protein LOC104590545 isoform X1</fullName>
    </submittedName>
</protein>
<keyword evidence="3" id="KW-0238">DNA-binding</keyword>
<dbReference type="InterPro" id="IPR002100">
    <property type="entry name" value="TF_MADSbox"/>
</dbReference>
<dbReference type="InParanoid" id="A0A1U7Z5H4"/>
<organism evidence="7 8">
    <name type="scientific">Nelumbo nucifera</name>
    <name type="common">Sacred lotus</name>
    <dbReference type="NCBI Taxonomy" id="4432"/>
    <lineage>
        <taxon>Eukaryota</taxon>
        <taxon>Viridiplantae</taxon>
        <taxon>Streptophyta</taxon>
        <taxon>Embryophyta</taxon>
        <taxon>Tracheophyta</taxon>
        <taxon>Spermatophyta</taxon>
        <taxon>Magnoliopsida</taxon>
        <taxon>Proteales</taxon>
        <taxon>Nelumbonaceae</taxon>
        <taxon>Nelumbo</taxon>
    </lineage>
</organism>
<dbReference type="InterPro" id="IPR036879">
    <property type="entry name" value="TF_MADSbox_sf"/>
</dbReference>
<evidence type="ECO:0000256" key="4">
    <source>
        <dbReference type="ARBA" id="ARBA00023163"/>
    </source>
</evidence>
<evidence type="ECO:0000256" key="1">
    <source>
        <dbReference type="ARBA" id="ARBA00004123"/>
    </source>
</evidence>
<evidence type="ECO:0000313" key="8">
    <source>
        <dbReference type="RefSeq" id="XP_010247560.1"/>
    </source>
</evidence>
<evidence type="ECO:0000256" key="2">
    <source>
        <dbReference type="ARBA" id="ARBA00023015"/>
    </source>
</evidence>
<keyword evidence="4" id="KW-0804">Transcription</keyword>
<dbReference type="GO" id="GO:0006357">
    <property type="term" value="P:regulation of transcription by RNA polymerase II"/>
    <property type="evidence" value="ECO:0000318"/>
    <property type="project" value="GO_Central"/>
</dbReference>
<keyword evidence="2" id="KW-0805">Transcription regulation</keyword>
<dbReference type="GO" id="GO:0000978">
    <property type="term" value="F:RNA polymerase II cis-regulatory region sequence-specific DNA binding"/>
    <property type="evidence" value="ECO:0000318"/>
    <property type="project" value="GO_Central"/>
</dbReference>
<dbReference type="AlphaFoldDB" id="A0A1U7Z5H4"/>
<evidence type="ECO:0000256" key="3">
    <source>
        <dbReference type="ARBA" id="ARBA00023125"/>
    </source>
</evidence>
<name>A0A1U7Z5H4_NELNU</name>
<dbReference type="InterPro" id="IPR050142">
    <property type="entry name" value="MADS-box/MEF2_TF"/>
</dbReference>
<dbReference type="RefSeq" id="XP_010247560.1">
    <property type="nucleotide sequence ID" value="XM_010249258.2"/>
</dbReference>
<dbReference type="GO" id="GO:0005634">
    <property type="term" value="C:nucleus"/>
    <property type="evidence" value="ECO:0007669"/>
    <property type="project" value="UniProtKB-SubCell"/>
</dbReference>
<dbReference type="PROSITE" id="PS50066">
    <property type="entry name" value="MADS_BOX_2"/>
    <property type="match status" value="1"/>
</dbReference>
<dbReference type="Proteomes" id="UP000189703">
    <property type="component" value="Unplaced"/>
</dbReference>
<dbReference type="eggNOG" id="KOG0014">
    <property type="taxonomic scope" value="Eukaryota"/>
</dbReference>
<dbReference type="Gene3D" id="3.40.1810.10">
    <property type="entry name" value="Transcription factor, MADS-box"/>
    <property type="match status" value="1"/>
</dbReference>